<dbReference type="AlphaFoldDB" id="W9CBY6"/>
<keyword evidence="2" id="KW-1185">Reference proteome</keyword>
<organism evidence="1 2">
    <name type="scientific">Sclerotinia borealis (strain F-4128)</name>
    <dbReference type="NCBI Taxonomy" id="1432307"/>
    <lineage>
        <taxon>Eukaryota</taxon>
        <taxon>Fungi</taxon>
        <taxon>Dikarya</taxon>
        <taxon>Ascomycota</taxon>
        <taxon>Pezizomycotina</taxon>
        <taxon>Leotiomycetes</taxon>
        <taxon>Helotiales</taxon>
        <taxon>Sclerotiniaceae</taxon>
        <taxon>Sclerotinia</taxon>
    </lineage>
</organism>
<dbReference type="EMBL" id="AYSA01000394">
    <property type="protein sequence ID" value="ESZ92339.1"/>
    <property type="molecule type" value="Genomic_DNA"/>
</dbReference>
<dbReference type="Proteomes" id="UP000019487">
    <property type="component" value="Unassembled WGS sequence"/>
</dbReference>
<dbReference type="HOGENOM" id="CLU_1587464_0_0_1"/>
<protein>
    <submittedName>
        <fullName evidence="1">Uncharacterized protein</fullName>
    </submittedName>
</protein>
<sequence>MALEHDIEEEFDLYLASFRGDEYEKLQKYRLDTERRRIGYTSETNRLRQEFKDDMELRKHRYCRMVLKYDSDASNDQRIPREELRPQFSDQLLVSTLATLLLKVDRTNWIQKKHGILSTRKLTRPAYIFERFLELPKELQIKIWSMVAYSKNVYPQDSEIFSRCASGM</sequence>
<comment type="caution">
    <text evidence="1">The sequence shown here is derived from an EMBL/GenBank/DDBJ whole genome shotgun (WGS) entry which is preliminary data.</text>
</comment>
<accession>W9CBY6</accession>
<gene>
    <name evidence="1" type="ORF">SBOR_7288</name>
</gene>
<evidence type="ECO:0000313" key="1">
    <source>
        <dbReference type="EMBL" id="ESZ92339.1"/>
    </source>
</evidence>
<evidence type="ECO:0000313" key="2">
    <source>
        <dbReference type="Proteomes" id="UP000019487"/>
    </source>
</evidence>
<name>W9CBY6_SCLBF</name>
<dbReference type="OrthoDB" id="3563121at2759"/>
<proteinExistence type="predicted"/>
<reference evidence="1 2" key="1">
    <citation type="journal article" date="2014" name="Genome Announc.">
        <title>Draft genome sequence of Sclerotinia borealis, a psychrophilic plant pathogenic fungus.</title>
        <authorList>
            <person name="Mardanov A.V."/>
            <person name="Beletsky A.V."/>
            <person name="Kadnikov V.V."/>
            <person name="Ignatov A.N."/>
            <person name="Ravin N.V."/>
        </authorList>
    </citation>
    <scope>NUCLEOTIDE SEQUENCE [LARGE SCALE GENOMIC DNA]</scope>
    <source>
        <strain evidence="2">F-4157</strain>
    </source>
</reference>